<proteinExistence type="predicted"/>
<sequence length="204" mass="21894">MILIFSGIWDLAGHDLHDLEFRSIGCLDDDFDSNGDLASRAPEASKSSPMCCEAPLHSQSPYNMNEPLSMNENSHIEMATSESSVKDLLSPVEWTADIEANDNSSSHPLPVVGSTPPKGVDGVQYCSMSELGPFSPSMVLAMVDRELVMFYSSHVSVTNCKVIGKLHVGLSLEAAAGRDTKQTLTYSVPSPSLSKARSETDGIA</sequence>
<dbReference type="AlphaFoldDB" id="A0AAV6I891"/>
<gene>
    <name evidence="1" type="ORF">RHGRI_030703</name>
</gene>
<comment type="caution">
    <text evidence="1">The sequence shown here is derived from an EMBL/GenBank/DDBJ whole genome shotgun (WGS) entry which is preliminary data.</text>
</comment>
<evidence type="ECO:0000313" key="1">
    <source>
        <dbReference type="EMBL" id="KAG5523798.1"/>
    </source>
</evidence>
<dbReference type="EMBL" id="JACTNZ010000011">
    <property type="protein sequence ID" value="KAG5523798.1"/>
    <property type="molecule type" value="Genomic_DNA"/>
</dbReference>
<protein>
    <submittedName>
        <fullName evidence="1">Uncharacterized protein</fullName>
    </submittedName>
</protein>
<reference evidence="1" key="1">
    <citation type="submission" date="2020-08" db="EMBL/GenBank/DDBJ databases">
        <title>Plant Genome Project.</title>
        <authorList>
            <person name="Zhang R.-G."/>
        </authorList>
    </citation>
    <scope>NUCLEOTIDE SEQUENCE</scope>
    <source>
        <strain evidence="1">WSP0</strain>
        <tissue evidence="1">Leaf</tissue>
    </source>
</reference>
<keyword evidence="2" id="KW-1185">Reference proteome</keyword>
<accession>A0AAV6I891</accession>
<evidence type="ECO:0000313" key="2">
    <source>
        <dbReference type="Proteomes" id="UP000823749"/>
    </source>
</evidence>
<name>A0AAV6I891_9ERIC</name>
<dbReference type="Proteomes" id="UP000823749">
    <property type="component" value="Chromosome 11"/>
</dbReference>
<organism evidence="1 2">
    <name type="scientific">Rhododendron griersonianum</name>
    <dbReference type="NCBI Taxonomy" id="479676"/>
    <lineage>
        <taxon>Eukaryota</taxon>
        <taxon>Viridiplantae</taxon>
        <taxon>Streptophyta</taxon>
        <taxon>Embryophyta</taxon>
        <taxon>Tracheophyta</taxon>
        <taxon>Spermatophyta</taxon>
        <taxon>Magnoliopsida</taxon>
        <taxon>eudicotyledons</taxon>
        <taxon>Gunneridae</taxon>
        <taxon>Pentapetalae</taxon>
        <taxon>asterids</taxon>
        <taxon>Ericales</taxon>
        <taxon>Ericaceae</taxon>
        <taxon>Ericoideae</taxon>
        <taxon>Rhodoreae</taxon>
        <taxon>Rhododendron</taxon>
    </lineage>
</organism>